<gene>
    <name evidence="3" type="ORF">CLV70_10868</name>
</gene>
<proteinExistence type="predicted"/>
<sequence length="207" mass="22907">MTHDRFPAFAPGSTVVRRFLHPDRRIASAQAAHVVADDERGLLLWCDIGSATMRRTDLSGTPTRDLPVARELAMPTMLAPSVRENFRSLTLLPPEAGHAVSWSWLADGTFAGWYVNLESPARRWSGGVDSHDHTLDLLVTADRRRLWKDEDDFATAYAGATAHDIRAEGERVAKLADAAEFPFDGSWLDFTRDWGPAALPATWDVPA</sequence>
<keyword evidence="1" id="KW-0378">Hydrolase</keyword>
<evidence type="ECO:0000313" key="3">
    <source>
        <dbReference type="EMBL" id="PRY28276.1"/>
    </source>
</evidence>
<dbReference type="Pfam" id="PF04167">
    <property type="entry name" value="DUF402"/>
    <property type="match status" value="1"/>
</dbReference>
<accession>A0A2T0S4D9</accession>
<evidence type="ECO:0000259" key="2">
    <source>
        <dbReference type="Pfam" id="PF04167"/>
    </source>
</evidence>
<dbReference type="OrthoDB" id="3815685at2"/>
<dbReference type="Gene3D" id="2.40.380.10">
    <property type="entry name" value="FomD-like"/>
    <property type="match status" value="1"/>
</dbReference>
<dbReference type="SUPFAM" id="SSF159234">
    <property type="entry name" value="FomD-like"/>
    <property type="match status" value="1"/>
</dbReference>
<dbReference type="InterPro" id="IPR035930">
    <property type="entry name" value="FomD-like_sf"/>
</dbReference>
<dbReference type="AlphaFoldDB" id="A0A2T0S4D9"/>
<name>A0A2T0S4D9_9ACTN</name>
<keyword evidence="4" id="KW-1185">Reference proteome</keyword>
<evidence type="ECO:0000313" key="4">
    <source>
        <dbReference type="Proteomes" id="UP000239209"/>
    </source>
</evidence>
<dbReference type="InterPro" id="IPR050212">
    <property type="entry name" value="Ntdp-like"/>
</dbReference>
<feature type="domain" description="DUF402" evidence="2">
    <location>
        <begin position="64"/>
        <end position="178"/>
    </location>
</feature>
<dbReference type="EMBL" id="PVZG01000008">
    <property type="protein sequence ID" value="PRY28276.1"/>
    <property type="molecule type" value="Genomic_DNA"/>
</dbReference>
<dbReference type="GO" id="GO:0016787">
    <property type="term" value="F:hydrolase activity"/>
    <property type="evidence" value="ECO:0007669"/>
    <property type="project" value="UniProtKB-KW"/>
</dbReference>
<protein>
    <submittedName>
        <fullName evidence="3">Uncharacterized protein DUF402</fullName>
    </submittedName>
</protein>
<dbReference type="InterPro" id="IPR007295">
    <property type="entry name" value="DUF402"/>
</dbReference>
<evidence type="ECO:0000256" key="1">
    <source>
        <dbReference type="ARBA" id="ARBA00022801"/>
    </source>
</evidence>
<dbReference type="PANTHER" id="PTHR39159">
    <property type="match status" value="1"/>
</dbReference>
<dbReference type="PANTHER" id="PTHR39159:SF1">
    <property type="entry name" value="UPF0374 PROTEIN YGAC"/>
    <property type="match status" value="1"/>
</dbReference>
<dbReference type="Proteomes" id="UP000239209">
    <property type="component" value="Unassembled WGS sequence"/>
</dbReference>
<comment type="caution">
    <text evidence="3">The sequence shown here is derived from an EMBL/GenBank/DDBJ whole genome shotgun (WGS) entry which is preliminary data.</text>
</comment>
<reference evidence="3 4" key="1">
    <citation type="submission" date="2018-03" db="EMBL/GenBank/DDBJ databases">
        <title>Genomic Encyclopedia of Archaeal and Bacterial Type Strains, Phase II (KMG-II): from individual species to whole genera.</title>
        <authorList>
            <person name="Goeker M."/>
        </authorList>
    </citation>
    <scope>NUCLEOTIDE SEQUENCE [LARGE SCALE GENOMIC DNA]</scope>
    <source>
        <strain evidence="3 4">DSM 45348</strain>
    </source>
</reference>
<dbReference type="RefSeq" id="WP_106127731.1">
    <property type="nucleotide sequence ID" value="NZ_PVZG01000008.1"/>
</dbReference>
<organism evidence="3 4">
    <name type="scientific">Pseudosporangium ferrugineum</name>
    <dbReference type="NCBI Taxonomy" id="439699"/>
    <lineage>
        <taxon>Bacteria</taxon>
        <taxon>Bacillati</taxon>
        <taxon>Actinomycetota</taxon>
        <taxon>Actinomycetes</taxon>
        <taxon>Micromonosporales</taxon>
        <taxon>Micromonosporaceae</taxon>
        <taxon>Pseudosporangium</taxon>
    </lineage>
</organism>